<feature type="region of interest" description="Disordered" evidence="2">
    <location>
        <begin position="277"/>
        <end position="526"/>
    </location>
</feature>
<feature type="compositionally biased region" description="Polar residues" evidence="2">
    <location>
        <begin position="132"/>
        <end position="145"/>
    </location>
</feature>
<feature type="compositionally biased region" description="Acidic residues" evidence="2">
    <location>
        <begin position="512"/>
        <end position="524"/>
    </location>
</feature>
<sequence length="904" mass="96357">MTEAAVLTSTTPREAVLVLHRSGDDDCIVRLTDGKVTIGSGQSCTVRLTDPGVRPLHCLITPGADGPMVRRWSDGTLLNGEPFSEAPLTLGDQLSIGPVEFFLEQPSTGELDSTAVVPTVPRTALNSVDCPPQSTLSAQEPSLESTAEDSSEATDEAPDEAGPLQEPVRTSRSRARALARLARRQRTENQQLAVELAALQARLTEVEAEREQLVGERDDLRTQLGALAKDLLQLREELTARSTAEDDRVAELERRQADLEQQIVERDVLVGDLREELERRQQTPDSQESPAASAAAEADTDGDLALEVLEPSQEDVQEETAETSPAGEVDEDQELVTLPETGSQESPATPEDSGAGEELAEWGIATDTPEPAVLLQQLEQLSSEAMEPEVATTDEPAADDLPIDSSEPADDLWNTVQSSSARDNIDDWCSPTPTPEPLPNTDDLWDVERQLPEALATTEELPEAGTAEPHAVEPTLSETSADGAVAAADDPFAGLAAVATSPKPQESLLSSIEEEEKSEPDEGDVWGRLSSLRAAASEKLHYEVKHSVDDAADLASSGETSPEEQEGPEQESSLPDHTLEPVADDSDAADAESTSDDQWAEATVDELEEPALEEADATELEPVLPTTAFDPPAESIKEPEEPVSYVERFRHLLDEGGSETELPACEPLATEPVIEPPQAESPAVAEEGEESIEDYMAKMMARLRGESSPSPVAAAVPTETLVEKPAKATTGQLSATPSKSADTTATGPFPESTESILARPKSTTESLGGEETTPAPPKEMLENLEEIKTTAIPEQSADMSTLRDLANSSAREAIKIANARRYREMALSNLLMCVTGALGGGYLLWEAGGQLGMQLFCGAGALAASAFWALRTARSVSAPSEPKVVPVVRDDSSASLPIAGVEKR</sequence>
<evidence type="ECO:0000313" key="5">
    <source>
        <dbReference type="Proteomes" id="UP001155241"/>
    </source>
</evidence>
<dbReference type="InterPro" id="IPR032030">
    <property type="entry name" value="YscD_cytoplasmic_dom"/>
</dbReference>
<dbReference type="Gene3D" id="2.60.200.20">
    <property type="match status" value="1"/>
</dbReference>
<dbReference type="InterPro" id="IPR008984">
    <property type="entry name" value="SMAD_FHA_dom_sf"/>
</dbReference>
<feature type="coiled-coil region" evidence="1">
    <location>
        <begin position="182"/>
        <end position="262"/>
    </location>
</feature>
<feature type="compositionally biased region" description="Low complexity" evidence="2">
    <location>
        <begin position="763"/>
        <end position="773"/>
    </location>
</feature>
<feature type="compositionally biased region" description="Low complexity" evidence="2">
    <location>
        <begin position="374"/>
        <end position="384"/>
    </location>
</feature>
<dbReference type="SUPFAM" id="SSF49879">
    <property type="entry name" value="SMAD/FHA domain"/>
    <property type="match status" value="1"/>
</dbReference>
<feature type="region of interest" description="Disordered" evidence="2">
    <location>
        <begin position="544"/>
        <end position="642"/>
    </location>
</feature>
<protein>
    <recommendedName>
        <fullName evidence="3">YscD cytoplasmic domain-containing protein</fullName>
    </recommendedName>
</protein>
<feature type="compositionally biased region" description="Low complexity" evidence="2">
    <location>
        <begin position="288"/>
        <end position="297"/>
    </location>
</feature>
<comment type="caution">
    <text evidence="4">The sequence shown here is derived from an EMBL/GenBank/DDBJ whole genome shotgun (WGS) entry which is preliminary data.</text>
</comment>
<feature type="region of interest" description="Disordered" evidence="2">
    <location>
        <begin position="707"/>
        <end position="779"/>
    </location>
</feature>
<dbReference type="Proteomes" id="UP001155241">
    <property type="component" value="Unassembled WGS sequence"/>
</dbReference>
<feature type="compositionally biased region" description="Acidic residues" evidence="2">
    <location>
        <begin position="312"/>
        <end position="321"/>
    </location>
</feature>
<keyword evidence="5" id="KW-1185">Reference proteome</keyword>
<evidence type="ECO:0000256" key="2">
    <source>
        <dbReference type="SAM" id="MobiDB-lite"/>
    </source>
</evidence>
<evidence type="ECO:0000256" key="1">
    <source>
        <dbReference type="SAM" id="Coils"/>
    </source>
</evidence>
<organism evidence="4 5">
    <name type="scientific">Aeoliella straminimaris</name>
    <dbReference type="NCBI Taxonomy" id="2954799"/>
    <lineage>
        <taxon>Bacteria</taxon>
        <taxon>Pseudomonadati</taxon>
        <taxon>Planctomycetota</taxon>
        <taxon>Planctomycetia</taxon>
        <taxon>Pirellulales</taxon>
        <taxon>Lacipirellulaceae</taxon>
        <taxon>Aeoliella</taxon>
    </lineage>
</organism>
<gene>
    <name evidence="4" type="ORF">NG895_16395</name>
</gene>
<feature type="compositionally biased region" description="Acidic residues" evidence="2">
    <location>
        <begin position="582"/>
        <end position="619"/>
    </location>
</feature>
<evidence type="ECO:0000313" key="4">
    <source>
        <dbReference type="EMBL" id="MCO6045492.1"/>
    </source>
</evidence>
<dbReference type="Pfam" id="PF16697">
    <property type="entry name" value="Yop-YscD_cpl"/>
    <property type="match status" value="1"/>
</dbReference>
<feature type="region of interest" description="Disordered" evidence="2">
    <location>
        <begin position="124"/>
        <end position="173"/>
    </location>
</feature>
<feature type="region of interest" description="Disordered" evidence="2">
    <location>
        <begin position="670"/>
        <end position="689"/>
    </location>
</feature>
<evidence type="ECO:0000259" key="3">
    <source>
        <dbReference type="Pfam" id="PF16697"/>
    </source>
</evidence>
<feature type="compositionally biased region" description="Low complexity" evidence="2">
    <location>
        <begin position="452"/>
        <end position="469"/>
    </location>
</feature>
<feature type="compositionally biased region" description="Low complexity" evidence="2">
    <location>
        <begin position="481"/>
        <end position="499"/>
    </location>
</feature>
<dbReference type="AlphaFoldDB" id="A0A9X2JHI4"/>
<dbReference type="RefSeq" id="WP_252853604.1">
    <property type="nucleotide sequence ID" value="NZ_JAMXLR010000055.1"/>
</dbReference>
<dbReference type="CDD" id="cd00060">
    <property type="entry name" value="FHA"/>
    <property type="match status" value="1"/>
</dbReference>
<reference evidence="4" key="1">
    <citation type="submission" date="2022-06" db="EMBL/GenBank/DDBJ databases">
        <title>Aeoliella straminimaris, a novel planctomycete from sediments.</title>
        <authorList>
            <person name="Vitorino I.R."/>
            <person name="Lage O.M."/>
        </authorList>
    </citation>
    <scope>NUCLEOTIDE SEQUENCE</scope>
    <source>
        <strain evidence="4">ICT_H6.2</strain>
    </source>
</reference>
<feature type="compositionally biased region" description="Acidic residues" evidence="2">
    <location>
        <begin position="146"/>
        <end position="159"/>
    </location>
</feature>
<accession>A0A9X2JHI4</accession>
<name>A0A9X2JHI4_9BACT</name>
<feature type="compositionally biased region" description="Acidic residues" evidence="2">
    <location>
        <begin position="396"/>
        <end position="410"/>
    </location>
</feature>
<keyword evidence="1" id="KW-0175">Coiled coil</keyword>
<feature type="domain" description="YscD cytoplasmic" evidence="3">
    <location>
        <begin position="29"/>
        <end position="105"/>
    </location>
</feature>
<feature type="compositionally biased region" description="Polar residues" evidence="2">
    <location>
        <begin position="729"/>
        <end position="746"/>
    </location>
</feature>
<dbReference type="EMBL" id="JAMXLR010000055">
    <property type="protein sequence ID" value="MCO6045492.1"/>
    <property type="molecule type" value="Genomic_DNA"/>
</dbReference>
<proteinExistence type="predicted"/>